<keyword evidence="7" id="KW-0547">Nucleotide-binding</keyword>
<dbReference type="InterPro" id="IPR032828">
    <property type="entry name" value="PolyA_RNA-bd"/>
</dbReference>
<dbReference type="SUPFAM" id="SSF81301">
    <property type="entry name" value="Nucleotidyltransferase"/>
    <property type="match status" value="1"/>
</dbReference>
<dbReference type="RefSeq" id="XP_005110733.1">
    <property type="nucleotide sequence ID" value="XM_005110676.3"/>
</dbReference>
<dbReference type="InterPro" id="IPR002646">
    <property type="entry name" value="PolA_pol_head_dom"/>
</dbReference>
<feature type="domain" description="Poly A polymerase head" evidence="10">
    <location>
        <begin position="137"/>
        <end position="261"/>
    </location>
</feature>
<dbReference type="PANTHER" id="PTHR46173:SF1">
    <property type="entry name" value="CCA TRNA NUCLEOTIDYLTRANSFERASE 1, MITOCHONDRIAL"/>
    <property type="match status" value="1"/>
</dbReference>
<comment type="cofactor">
    <cofactor evidence="1">
        <name>Mg(2+)</name>
        <dbReference type="ChEBI" id="CHEBI:18420"/>
    </cofactor>
</comment>
<evidence type="ECO:0000256" key="8">
    <source>
        <dbReference type="ARBA" id="ARBA00022842"/>
    </source>
</evidence>
<keyword evidence="6" id="KW-0479">Metal-binding</keyword>
<dbReference type="GeneID" id="101848556"/>
<evidence type="ECO:0000256" key="9">
    <source>
        <dbReference type="RuleBase" id="RU003953"/>
    </source>
</evidence>
<evidence type="ECO:0000256" key="7">
    <source>
        <dbReference type="ARBA" id="ARBA00022741"/>
    </source>
</evidence>
<dbReference type="Pfam" id="PF12627">
    <property type="entry name" value="PolyA_pol_RNAbd"/>
    <property type="match status" value="1"/>
</dbReference>
<evidence type="ECO:0000256" key="1">
    <source>
        <dbReference type="ARBA" id="ARBA00001946"/>
    </source>
</evidence>
<name>A0ABM0K7P5_APLCA</name>
<dbReference type="Gene3D" id="1.10.3090.10">
    <property type="entry name" value="cca-adding enzyme, domain 2"/>
    <property type="match status" value="1"/>
</dbReference>
<evidence type="ECO:0000259" key="10">
    <source>
        <dbReference type="Pfam" id="PF01743"/>
    </source>
</evidence>
<comment type="similarity">
    <text evidence="2 9">Belongs to the tRNA nucleotidyltransferase/poly(A) polymerase family.</text>
</comment>
<evidence type="ECO:0000259" key="11">
    <source>
        <dbReference type="Pfam" id="PF12627"/>
    </source>
</evidence>
<evidence type="ECO:0000313" key="13">
    <source>
        <dbReference type="RefSeq" id="XP_005110733.1"/>
    </source>
</evidence>
<evidence type="ECO:0000256" key="5">
    <source>
        <dbReference type="ARBA" id="ARBA00022695"/>
    </source>
</evidence>
<dbReference type="Gene3D" id="3.30.460.10">
    <property type="entry name" value="Beta Polymerase, domain 2"/>
    <property type="match status" value="1"/>
</dbReference>
<keyword evidence="9" id="KW-0694">RNA-binding</keyword>
<evidence type="ECO:0000313" key="12">
    <source>
        <dbReference type="Proteomes" id="UP000694888"/>
    </source>
</evidence>
<sequence length="524" mass="59579">MKCSSFRICIFAVPRLLRSSGSLFHPVSPFVLSCPRNSPVILSNCSSCHRYFSGWLKNHSLSSLSRYIERSEAADSRGCSKSNLLNFSRSYGSRYSSELVVKPNLVMMKLDTPEFHSLFTPELHALSALFTKYGHELRIAGGAVRDLLAGKVPDDIDFATTATPAQMKEMFTKEDIRMINSNGEAHGTITARINDKENFEVTTLRIDVVTDGRRAQVEFTQDWMLDANRRDLTVNSMFLGLDGTVHDYFNGVEDLKDQRIRFVGDPEQRIQEDYLRILRYFRFFGRLAKGPNDHEQVTVDAIKKNAGGLTRVSGERIWVEMRKILMGRMTASLLEKMIELGLGEHIGLPNATNFAELQTVCERTEGASFNHMTRVSALLDEEADVYQLHQRNKMSNDELSLALFLVKHRRDEMGDDLLAYCTDLHTDTSGKETKVVGKIVELMKYCGKTETAEKFPTMELPQLPVKGHDLPKTVPKGPKFAVTLNELRRIWKESRYTLSKEQLLAKIPEVLENLPQDLKKMRKK</sequence>
<keyword evidence="8" id="KW-0460">Magnesium</keyword>
<keyword evidence="5" id="KW-0548">Nucleotidyltransferase</keyword>
<evidence type="ECO:0000256" key="6">
    <source>
        <dbReference type="ARBA" id="ARBA00022723"/>
    </source>
</evidence>
<evidence type="ECO:0000256" key="2">
    <source>
        <dbReference type="ARBA" id="ARBA00007265"/>
    </source>
</evidence>
<protein>
    <submittedName>
        <fullName evidence="13">CCA tRNA nucleotidyltransferase 1, mitochondrial</fullName>
    </submittedName>
</protein>
<dbReference type="PROSITE" id="PS51257">
    <property type="entry name" value="PROKAR_LIPOPROTEIN"/>
    <property type="match status" value="1"/>
</dbReference>
<dbReference type="Pfam" id="PF01743">
    <property type="entry name" value="PolyA_pol"/>
    <property type="match status" value="1"/>
</dbReference>
<keyword evidence="3 9" id="KW-0808">Transferase</keyword>
<feature type="domain" description="tRNA nucleotidyltransferase/poly(A) polymerase RNA and SrmB- binding" evidence="11">
    <location>
        <begin position="295"/>
        <end position="346"/>
    </location>
</feature>
<proteinExistence type="inferred from homology"/>
<dbReference type="InterPro" id="IPR043519">
    <property type="entry name" value="NT_sf"/>
</dbReference>
<evidence type="ECO:0000256" key="3">
    <source>
        <dbReference type="ARBA" id="ARBA00022679"/>
    </source>
</evidence>
<accession>A0ABM0K7P5</accession>
<dbReference type="InterPro" id="IPR050264">
    <property type="entry name" value="Bact_CCA-adding_enz_type3_sf"/>
</dbReference>
<organism evidence="12 13">
    <name type="scientific">Aplysia californica</name>
    <name type="common">California sea hare</name>
    <dbReference type="NCBI Taxonomy" id="6500"/>
    <lineage>
        <taxon>Eukaryota</taxon>
        <taxon>Metazoa</taxon>
        <taxon>Spiralia</taxon>
        <taxon>Lophotrochozoa</taxon>
        <taxon>Mollusca</taxon>
        <taxon>Gastropoda</taxon>
        <taxon>Heterobranchia</taxon>
        <taxon>Euthyneura</taxon>
        <taxon>Tectipleura</taxon>
        <taxon>Aplysiida</taxon>
        <taxon>Aplysioidea</taxon>
        <taxon>Aplysiidae</taxon>
        <taxon>Aplysia</taxon>
    </lineage>
</organism>
<keyword evidence="4" id="KW-0819">tRNA processing</keyword>
<dbReference type="PANTHER" id="PTHR46173">
    <property type="entry name" value="CCA TRNA NUCLEOTIDYLTRANSFERASE 1, MITOCHONDRIAL"/>
    <property type="match status" value="1"/>
</dbReference>
<keyword evidence="12" id="KW-1185">Reference proteome</keyword>
<dbReference type="CDD" id="cd05398">
    <property type="entry name" value="NT_ClassII-CCAase"/>
    <property type="match status" value="1"/>
</dbReference>
<dbReference type="Proteomes" id="UP000694888">
    <property type="component" value="Unplaced"/>
</dbReference>
<evidence type="ECO:0000256" key="4">
    <source>
        <dbReference type="ARBA" id="ARBA00022694"/>
    </source>
</evidence>
<gene>
    <name evidence="13" type="primary">LOC101848556</name>
</gene>
<dbReference type="SUPFAM" id="SSF81891">
    <property type="entry name" value="Poly A polymerase C-terminal region-like"/>
    <property type="match status" value="1"/>
</dbReference>
<reference evidence="13" key="1">
    <citation type="submission" date="2025-08" db="UniProtKB">
        <authorList>
            <consortium name="RefSeq"/>
        </authorList>
    </citation>
    <scope>IDENTIFICATION</scope>
</reference>